<gene>
    <name evidence="6" type="ORF">SAMN02927930_00909</name>
</gene>
<dbReference type="Gene3D" id="1.25.40.10">
    <property type="entry name" value="Tetratricopeptide repeat domain"/>
    <property type="match status" value="2"/>
</dbReference>
<dbReference type="InterPro" id="IPR050469">
    <property type="entry name" value="Diguanylate_Cyclase"/>
</dbReference>
<dbReference type="InterPro" id="IPR029787">
    <property type="entry name" value="Nucleotide_cyclase"/>
</dbReference>
<dbReference type="AlphaFoldDB" id="A0A1G6BT94"/>
<dbReference type="STRING" id="1159017.SAMN02927930_00909"/>
<keyword evidence="7" id="KW-1185">Reference proteome</keyword>
<feature type="signal peptide" evidence="4">
    <location>
        <begin position="1"/>
        <end position="23"/>
    </location>
</feature>
<evidence type="ECO:0000256" key="4">
    <source>
        <dbReference type="SAM" id="SignalP"/>
    </source>
</evidence>
<dbReference type="InterPro" id="IPR000160">
    <property type="entry name" value="GGDEF_dom"/>
</dbReference>
<dbReference type="NCBIfam" id="TIGR00254">
    <property type="entry name" value="GGDEF"/>
    <property type="match status" value="1"/>
</dbReference>
<feature type="transmembrane region" description="Helical" evidence="3">
    <location>
        <begin position="436"/>
        <end position="455"/>
    </location>
</feature>
<sequence length="675" mass="75901">MPKFLSLLLVVLSCGVGSLTAVASSHGKMDQAIEAQLDHILNQSNGPETLQQLQQLTAELSEATPFLTRIRALNYLAIEYARVRQFDAAWNVLNGVRELADNSASTDAITETEATALLLYTLQGKTSAALTHINTALLLSDDVQVPRIRYFAHSMAAFIYQHRSQFDAALEHYIHAADAISTTHDSRTLIRLLATKQQIASLYGQQKNYELALEQLDDTERLAIKNNLMDMFGHTLYLERAYVEVMRQNYDAALAHYDTLRTQLRQQPQHTAYYLTVLNNMGDVKIRTGHYEDAHKILTEAYELAQLHPDLLNPEVILFNLSYVDIFLGHEEQGLAAMQQIVTNAETSLPVVQYESLLGEYADALTHLGRHAEAIEVLLKQRELREQVYRSDQQASMAELQNLYDSKDKALQIELLSQKNELNQQLIENASQKRTILKLMIALTSFAVILVIVLYRSAYRNNRELRVANSRLAEQSARDPLTGLLNRRALQHAIRQPTHGRQDAMLLLDVDHFKRINDHLGHAAGDEVLMEVSRRLIKASRDSDLVVRWGGEEFLIYLVNIDPDKLPVMAQRILDAIASTPISLEQQDINVTATIGFINYPLAVTGDQSINWERTIQLADLVLYAGKVHGRNQAWGIMALNQPFADIQQLLETDLPAAIEQGALDVTILHGPKAS</sequence>
<keyword evidence="4" id="KW-0732">Signal</keyword>
<organism evidence="6 7">
    <name type="scientific">Pseudidiomarina indica</name>
    <dbReference type="NCBI Taxonomy" id="1159017"/>
    <lineage>
        <taxon>Bacteria</taxon>
        <taxon>Pseudomonadati</taxon>
        <taxon>Pseudomonadota</taxon>
        <taxon>Gammaproteobacteria</taxon>
        <taxon>Alteromonadales</taxon>
        <taxon>Idiomarinaceae</taxon>
        <taxon>Pseudidiomarina</taxon>
    </lineage>
</organism>
<dbReference type="CDD" id="cd01949">
    <property type="entry name" value="GGDEF"/>
    <property type="match status" value="1"/>
</dbReference>
<name>A0A1G6BT94_9GAMM</name>
<evidence type="ECO:0000313" key="7">
    <source>
        <dbReference type="Proteomes" id="UP000199626"/>
    </source>
</evidence>
<dbReference type="Pfam" id="PF00990">
    <property type="entry name" value="GGDEF"/>
    <property type="match status" value="1"/>
</dbReference>
<dbReference type="RefSeq" id="WP_176754920.1">
    <property type="nucleotide sequence ID" value="NZ_FMXN01000004.1"/>
</dbReference>
<dbReference type="PANTHER" id="PTHR45138">
    <property type="entry name" value="REGULATORY COMPONENTS OF SENSORY TRANSDUCTION SYSTEM"/>
    <property type="match status" value="1"/>
</dbReference>
<accession>A0A1G6BT94</accession>
<feature type="domain" description="GGDEF" evidence="5">
    <location>
        <begin position="501"/>
        <end position="639"/>
    </location>
</feature>
<evidence type="ECO:0000256" key="3">
    <source>
        <dbReference type="SAM" id="Phobius"/>
    </source>
</evidence>
<comment type="catalytic activity">
    <reaction evidence="2">
        <text>2 GTP = 3',3'-c-di-GMP + 2 diphosphate</text>
        <dbReference type="Rhea" id="RHEA:24898"/>
        <dbReference type="ChEBI" id="CHEBI:33019"/>
        <dbReference type="ChEBI" id="CHEBI:37565"/>
        <dbReference type="ChEBI" id="CHEBI:58805"/>
        <dbReference type="EC" id="2.7.7.65"/>
    </reaction>
</comment>
<feature type="chain" id="PRO_5011585501" description="diguanylate cyclase" evidence="4">
    <location>
        <begin position="24"/>
        <end position="675"/>
    </location>
</feature>
<dbReference type="Pfam" id="PF13424">
    <property type="entry name" value="TPR_12"/>
    <property type="match status" value="1"/>
</dbReference>
<evidence type="ECO:0000259" key="5">
    <source>
        <dbReference type="PROSITE" id="PS50887"/>
    </source>
</evidence>
<dbReference type="GO" id="GO:0052621">
    <property type="term" value="F:diguanylate cyclase activity"/>
    <property type="evidence" value="ECO:0007669"/>
    <property type="project" value="UniProtKB-EC"/>
</dbReference>
<dbReference type="Proteomes" id="UP000199626">
    <property type="component" value="Unassembled WGS sequence"/>
</dbReference>
<evidence type="ECO:0000256" key="2">
    <source>
        <dbReference type="ARBA" id="ARBA00034247"/>
    </source>
</evidence>
<dbReference type="PROSITE" id="PS50887">
    <property type="entry name" value="GGDEF"/>
    <property type="match status" value="1"/>
</dbReference>
<dbReference type="SUPFAM" id="SSF48452">
    <property type="entry name" value="TPR-like"/>
    <property type="match status" value="2"/>
</dbReference>
<dbReference type="Gene3D" id="3.30.70.270">
    <property type="match status" value="1"/>
</dbReference>
<dbReference type="SUPFAM" id="SSF55073">
    <property type="entry name" value="Nucleotide cyclase"/>
    <property type="match status" value="1"/>
</dbReference>
<dbReference type="EMBL" id="FMXN01000004">
    <property type="protein sequence ID" value="SDB23757.1"/>
    <property type="molecule type" value="Genomic_DNA"/>
</dbReference>
<dbReference type="PANTHER" id="PTHR45138:SF9">
    <property type="entry name" value="DIGUANYLATE CYCLASE DGCM-RELATED"/>
    <property type="match status" value="1"/>
</dbReference>
<keyword evidence="3" id="KW-0472">Membrane</keyword>
<dbReference type="InterPro" id="IPR011990">
    <property type="entry name" value="TPR-like_helical_dom_sf"/>
</dbReference>
<evidence type="ECO:0000256" key="1">
    <source>
        <dbReference type="ARBA" id="ARBA00012528"/>
    </source>
</evidence>
<dbReference type="EC" id="2.7.7.65" evidence="1"/>
<keyword evidence="3" id="KW-1133">Transmembrane helix</keyword>
<keyword evidence="3" id="KW-0812">Transmembrane</keyword>
<dbReference type="SMART" id="SM00267">
    <property type="entry name" value="GGDEF"/>
    <property type="match status" value="1"/>
</dbReference>
<reference evidence="7" key="1">
    <citation type="submission" date="2016-10" db="EMBL/GenBank/DDBJ databases">
        <authorList>
            <person name="Varghese N."/>
            <person name="Submissions S."/>
        </authorList>
    </citation>
    <scope>NUCLEOTIDE SEQUENCE [LARGE SCALE GENOMIC DNA]</scope>
    <source>
        <strain evidence="7">CGMCC 1.10824</strain>
    </source>
</reference>
<dbReference type="InterPro" id="IPR043128">
    <property type="entry name" value="Rev_trsase/Diguanyl_cyclase"/>
</dbReference>
<evidence type="ECO:0000313" key="6">
    <source>
        <dbReference type="EMBL" id="SDB23757.1"/>
    </source>
</evidence>
<protein>
    <recommendedName>
        <fullName evidence="1">diguanylate cyclase</fullName>
        <ecNumber evidence="1">2.7.7.65</ecNumber>
    </recommendedName>
</protein>
<proteinExistence type="predicted"/>